<protein>
    <recommendedName>
        <fullName evidence="3">Toxin Doc</fullName>
    </recommendedName>
</protein>
<reference evidence="1" key="2">
    <citation type="submission" date="2020-09" db="EMBL/GenBank/DDBJ databases">
        <authorList>
            <person name="Sun Q."/>
            <person name="Zhou Y."/>
        </authorList>
    </citation>
    <scope>NUCLEOTIDE SEQUENCE</scope>
    <source>
        <strain evidence="1">CGMCC 4.7403</strain>
    </source>
</reference>
<evidence type="ECO:0008006" key="3">
    <source>
        <dbReference type="Google" id="ProtNLM"/>
    </source>
</evidence>
<dbReference type="AlphaFoldDB" id="A0A919DB23"/>
<comment type="caution">
    <text evidence="1">The sequence shown here is derived from an EMBL/GenBank/DDBJ whole genome shotgun (WGS) entry which is preliminary data.</text>
</comment>
<reference evidence="1" key="1">
    <citation type="journal article" date="2014" name="Int. J. Syst. Evol. Microbiol.">
        <title>Complete genome sequence of Corynebacterium casei LMG S-19264T (=DSM 44701T), isolated from a smear-ripened cheese.</title>
        <authorList>
            <consortium name="US DOE Joint Genome Institute (JGI-PGF)"/>
            <person name="Walter F."/>
            <person name="Albersmeier A."/>
            <person name="Kalinowski J."/>
            <person name="Ruckert C."/>
        </authorList>
    </citation>
    <scope>NUCLEOTIDE SEQUENCE</scope>
    <source>
        <strain evidence="1">CGMCC 4.7403</strain>
    </source>
</reference>
<keyword evidence="2" id="KW-1185">Reference proteome</keyword>
<gene>
    <name evidence="1" type="ORF">GCM10017771_42030</name>
</gene>
<organism evidence="1 2">
    <name type="scientific">Streptomyces capitiformicae</name>
    <dbReference type="NCBI Taxonomy" id="2014920"/>
    <lineage>
        <taxon>Bacteria</taxon>
        <taxon>Bacillati</taxon>
        <taxon>Actinomycetota</taxon>
        <taxon>Actinomycetes</taxon>
        <taxon>Kitasatosporales</taxon>
        <taxon>Streptomycetaceae</taxon>
        <taxon>Streptomyces</taxon>
    </lineage>
</organism>
<dbReference type="EMBL" id="BNAT01000014">
    <property type="protein sequence ID" value="GHE27387.1"/>
    <property type="molecule type" value="Genomic_DNA"/>
</dbReference>
<proteinExistence type="predicted"/>
<name>A0A919DB23_9ACTN</name>
<evidence type="ECO:0000313" key="2">
    <source>
        <dbReference type="Proteomes" id="UP000603227"/>
    </source>
</evidence>
<accession>A0A919DB23</accession>
<sequence length="129" mass="14159">MALSSIIRVDVGWILDVQSRVAPLNVDIADWGALAAMAGRHRHEQPAGTLYYEEAASRAATFWHMAIRLEPFADYNAVIGWACAYAYMDASGETVDPPSPKDVYLASAAIRSHEANLRDTARTLGDWHA</sequence>
<evidence type="ECO:0000313" key="1">
    <source>
        <dbReference type="EMBL" id="GHE27387.1"/>
    </source>
</evidence>
<dbReference type="Proteomes" id="UP000603227">
    <property type="component" value="Unassembled WGS sequence"/>
</dbReference>